<keyword evidence="1" id="KW-0732">Signal</keyword>
<organism evidence="2 3">
    <name type="scientific">Brevibacillus porteri</name>
    <dbReference type="NCBI Taxonomy" id="2126350"/>
    <lineage>
        <taxon>Bacteria</taxon>
        <taxon>Bacillati</taxon>
        <taxon>Bacillota</taxon>
        <taxon>Bacilli</taxon>
        <taxon>Bacillales</taxon>
        <taxon>Paenibacillaceae</taxon>
        <taxon>Brevibacillus</taxon>
    </lineage>
</organism>
<reference evidence="2 3" key="1">
    <citation type="submission" date="2018-03" db="EMBL/GenBank/DDBJ databases">
        <title>Brevisbacillus phylogenomics.</title>
        <authorList>
            <person name="Dunlap C."/>
        </authorList>
    </citation>
    <scope>NUCLEOTIDE SEQUENCE [LARGE SCALE GENOMIC DNA]</scope>
    <source>
        <strain evidence="2 3">NRRL B-41110</strain>
    </source>
</reference>
<protein>
    <submittedName>
        <fullName evidence="2">Uncharacterized protein</fullName>
    </submittedName>
</protein>
<evidence type="ECO:0000313" key="3">
    <source>
        <dbReference type="Proteomes" id="UP000241645"/>
    </source>
</evidence>
<keyword evidence="3" id="KW-1185">Reference proteome</keyword>
<accession>A0ABX5FJI7</accession>
<dbReference type="Proteomes" id="UP000241645">
    <property type="component" value="Unassembled WGS sequence"/>
</dbReference>
<dbReference type="EMBL" id="PXZO01000049">
    <property type="protein sequence ID" value="PSK06358.1"/>
    <property type="molecule type" value="Genomic_DNA"/>
</dbReference>
<sequence length="64" mass="6780">MTATTLLLGFSIIGGSGSSAFAAAEQQTPEQIMRAIGDKYSVGEILSDEDAELVKNMLCKLDQN</sequence>
<gene>
    <name evidence="2" type="ORF">C7R92_23255</name>
</gene>
<feature type="chain" id="PRO_5046719079" evidence="1">
    <location>
        <begin position="23"/>
        <end position="64"/>
    </location>
</feature>
<dbReference type="RefSeq" id="WP_106835812.1">
    <property type="nucleotide sequence ID" value="NZ_JARMEW010000034.1"/>
</dbReference>
<evidence type="ECO:0000256" key="1">
    <source>
        <dbReference type="SAM" id="SignalP"/>
    </source>
</evidence>
<evidence type="ECO:0000313" key="2">
    <source>
        <dbReference type="EMBL" id="PSK06358.1"/>
    </source>
</evidence>
<name>A0ABX5FJI7_9BACL</name>
<feature type="signal peptide" evidence="1">
    <location>
        <begin position="1"/>
        <end position="22"/>
    </location>
</feature>
<comment type="caution">
    <text evidence="2">The sequence shown here is derived from an EMBL/GenBank/DDBJ whole genome shotgun (WGS) entry which is preliminary data.</text>
</comment>
<proteinExistence type="predicted"/>